<protein>
    <submittedName>
        <fullName evidence="1">Uncharacterized protein (DUF885 family)</fullName>
    </submittedName>
</protein>
<sequence>MPDTTTAVRDLADSHVSRLCVLDPQLGTTLGISPGEDRLTDLSPAGQQARDELATATLAGLNGLHPDGDDERRCARLLRERLETQLAVSEAGEHLRPVRNILGPLQGLRSTFQMMPTASDEDWAAVARRAARVPEALAGYTESLREGVRRGLFAAPRQVETAAAQLRAWTAVGDGRGWFADFASAADVPLALRADLNRATTAAQEALTALTAFLTGEYLPRADGTPDGVGEERYLLLARQWTGADLDLEATTAWAWEEYRTLAAQIREQAGRVLPGAPVLEAMAHLDREGPAVDGAEQIRRRLQDLTDRAMSDLDGTHFDLAPPVRVLETHLAPPGSAAAPYYTRPSRDFSRPGRTWLPTLGRERFPLWTLVSTWYHESVPGHHLQFAHWATLADRLSLFQTSAGSVSATTEGWALYAERLMDELGYLDDPGARLGYLDSQMMRVIRLIVDIGMHLRLPVPEEAGLGPGLHWNAETGRAFFGAHTTRESAFLDSEIVRYLGVPGQAISYKLGERAWLAGRAAARTRNPNFELKSWHMAALSVGTLGLDDLEPELASL</sequence>
<organism evidence="1 2">
    <name type="scientific">Amycolatopsis endophytica</name>
    <dbReference type="NCBI Taxonomy" id="860233"/>
    <lineage>
        <taxon>Bacteria</taxon>
        <taxon>Bacillati</taxon>
        <taxon>Actinomycetota</taxon>
        <taxon>Actinomycetes</taxon>
        <taxon>Pseudonocardiales</taxon>
        <taxon>Pseudonocardiaceae</taxon>
        <taxon>Amycolatopsis</taxon>
    </lineage>
</organism>
<dbReference type="PANTHER" id="PTHR33361">
    <property type="entry name" value="GLR0591 PROTEIN"/>
    <property type="match status" value="1"/>
</dbReference>
<name>A0A853BAB2_9PSEU</name>
<dbReference type="Proteomes" id="UP000549616">
    <property type="component" value="Unassembled WGS sequence"/>
</dbReference>
<dbReference type="EMBL" id="JACCFK010000002">
    <property type="protein sequence ID" value="NYI91920.1"/>
    <property type="molecule type" value="Genomic_DNA"/>
</dbReference>
<dbReference type="AlphaFoldDB" id="A0A853BAB2"/>
<dbReference type="PANTHER" id="PTHR33361:SF2">
    <property type="entry name" value="DUF885 DOMAIN-CONTAINING PROTEIN"/>
    <property type="match status" value="1"/>
</dbReference>
<keyword evidence="2" id="KW-1185">Reference proteome</keyword>
<dbReference type="RefSeq" id="WP_179776232.1">
    <property type="nucleotide sequence ID" value="NZ_JACCFK010000002.1"/>
</dbReference>
<dbReference type="InterPro" id="IPR010281">
    <property type="entry name" value="DUF885"/>
</dbReference>
<evidence type="ECO:0000313" key="2">
    <source>
        <dbReference type="Proteomes" id="UP000549616"/>
    </source>
</evidence>
<gene>
    <name evidence="1" type="ORF">HNR02_005295</name>
</gene>
<dbReference type="Pfam" id="PF05960">
    <property type="entry name" value="DUF885"/>
    <property type="match status" value="1"/>
</dbReference>
<evidence type="ECO:0000313" key="1">
    <source>
        <dbReference type="EMBL" id="NYI91920.1"/>
    </source>
</evidence>
<reference evidence="1 2" key="1">
    <citation type="submission" date="2020-07" db="EMBL/GenBank/DDBJ databases">
        <title>Sequencing the genomes of 1000 actinobacteria strains.</title>
        <authorList>
            <person name="Klenk H.-P."/>
        </authorList>
    </citation>
    <scope>NUCLEOTIDE SEQUENCE [LARGE SCALE GENOMIC DNA]</scope>
    <source>
        <strain evidence="1 2">DSM 104006</strain>
    </source>
</reference>
<comment type="caution">
    <text evidence="1">The sequence shown here is derived from an EMBL/GenBank/DDBJ whole genome shotgun (WGS) entry which is preliminary data.</text>
</comment>
<proteinExistence type="predicted"/>
<accession>A0A853BAB2</accession>